<dbReference type="PROSITE" id="PS50111">
    <property type="entry name" value="CHEMOTAXIS_TRANSDUC_2"/>
    <property type="match status" value="1"/>
</dbReference>
<evidence type="ECO:0000259" key="7">
    <source>
        <dbReference type="PROSITE" id="PS51753"/>
    </source>
</evidence>
<evidence type="ECO:0000259" key="6">
    <source>
        <dbReference type="PROSITE" id="PS50885"/>
    </source>
</evidence>
<name>A0ABS1HGV2_9BACT</name>
<keyword evidence="4" id="KW-0472">Membrane</keyword>
<dbReference type="Proteomes" id="UP000605676">
    <property type="component" value="Unassembled WGS sequence"/>
</dbReference>
<evidence type="ECO:0000256" key="3">
    <source>
        <dbReference type="PROSITE-ProRule" id="PRU00284"/>
    </source>
</evidence>
<evidence type="ECO:0000256" key="4">
    <source>
        <dbReference type="SAM" id="Phobius"/>
    </source>
</evidence>
<reference evidence="8 9" key="1">
    <citation type="submission" date="2021-01" db="EMBL/GenBank/DDBJ databases">
        <title>Carboxyliciviraga sp.nov., isolated from coastal sediments.</title>
        <authorList>
            <person name="Lu D."/>
            <person name="Zhang T."/>
        </authorList>
    </citation>
    <scope>NUCLEOTIDE SEQUENCE [LARGE SCALE GENOMIC DNA]</scope>
    <source>
        <strain evidence="8 9">N1Y132</strain>
    </source>
</reference>
<dbReference type="Pfam" id="PF00015">
    <property type="entry name" value="MCPsignal"/>
    <property type="match status" value="1"/>
</dbReference>
<dbReference type="SMART" id="SM00304">
    <property type="entry name" value="HAMP"/>
    <property type="match status" value="1"/>
</dbReference>
<protein>
    <submittedName>
        <fullName evidence="8">HAMP domain-containing protein</fullName>
    </submittedName>
</protein>
<feature type="domain" description="HBM" evidence="7">
    <location>
        <begin position="39"/>
        <end position="296"/>
    </location>
</feature>
<dbReference type="InterPro" id="IPR051310">
    <property type="entry name" value="MCP_chemotaxis"/>
</dbReference>
<dbReference type="PANTHER" id="PTHR43531:SF11">
    <property type="entry name" value="METHYL-ACCEPTING CHEMOTAXIS PROTEIN 3"/>
    <property type="match status" value="1"/>
</dbReference>
<keyword evidence="4" id="KW-0812">Transmembrane</keyword>
<keyword evidence="3" id="KW-0807">Transducer</keyword>
<feature type="transmembrane region" description="Helical" evidence="4">
    <location>
        <begin position="299"/>
        <end position="321"/>
    </location>
</feature>
<feature type="domain" description="HAMP" evidence="6">
    <location>
        <begin position="323"/>
        <end position="375"/>
    </location>
</feature>
<dbReference type="InterPro" id="IPR003660">
    <property type="entry name" value="HAMP_dom"/>
</dbReference>
<dbReference type="CDD" id="cd06225">
    <property type="entry name" value="HAMP"/>
    <property type="match status" value="1"/>
</dbReference>
<dbReference type="Pfam" id="PF00672">
    <property type="entry name" value="HAMP"/>
    <property type="match status" value="1"/>
</dbReference>
<dbReference type="InterPro" id="IPR032255">
    <property type="entry name" value="HBM"/>
</dbReference>
<feature type="transmembrane region" description="Helical" evidence="4">
    <location>
        <begin position="12"/>
        <end position="31"/>
    </location>
</feature>
<evidence type="ECO:0000256" key="1">
    <source>
        <dbReference type="ARBA" id="ARBA00022500"/>
    </source>
</evidence>
<gene>
    <name evidence="8" type="ORF">JIV24_06010</name>
</gene>
<dbReference type="SMART" id="SM00283">
    <property type="entry name" value="MA"/>
    <property type="match status" value="1"/>
</dbReference>
<evidence type="ECO:0000256" key="2">
    <source>
        <dbReference type="ARBA" id="ARBA00029447"/>
    </source>
</evidence>
<sequence>MNFNDLKIGTRLMGSYILIIAFTILVALISFNGLSDVNVQADLASSLSDTQTNMLEAQLDAYKYMVYGDDDFVKANDKGLAESQDFLKDAEELMSSRDNINNAKETSQNINDYKQAFDNYVALEQQQVRLAEDIDSYADESTADIDRVLTTIRNQFKESSSVESMDESFTDYEELQQANDAFNEVRVMAWQFIADPTDEATGDFDNQKAAVVQQWVEECRKQLEESRKIMDTQEDIATVDEAIEGLANYDKAFDDFASTIQSQIELRTLLAEEGLNVMDMTEKVADAAAETMDDEAASAYAMITLFSVIAVILSFTVGIFITNSLRRPLVKGVEFANSIANGDLSGQINIEQADEIGSLASALNNMVGRLRDIIGSVVNGASSVSVASADLSQASQNIANGVNEQAASAEEVSSSMEEMAANIEQNSENALKTNNLSLKSSTAMQEVAAASENSLKAVQDISSKINVVVEIAEKTDLLAINAAVEAARAGDQGRGFAVVAAEVRKLAERSQQSATDIVQLAENGMKMTAESNNKLKAILPDINETSSLVQEITSASAEQRTGAEQVNSAIQELNAVTQKNSAAADQMSTSAKQMALEAENMNDATSFFNLGSTMNKANRFIGNSRGKKVSATPVSGNGSNGNGAAGHDFMKQTNLSEAGFNGFEEM</sequence>
<evidence type="ECO:0000259" key="5">
    <source>
        <dbReference type="PROSITE" id="PS50111"/>
    </source>
</evidence>
<dbReference type="EMBL" id="JAENRR010000009">
    <property type="protein sequence ID" value="MBK3516888.1"/>
    <property type="molecule type" value="Genomic_DNA"/>
</dbReference>
<comment type="caution">
    <text evidence="8">The sequence shown here is derived from an EMBL/GenBank/DDBJ whole genome shotgun (WGS) entry which is preliminary data.</text>
</comment>
<dbReference type="Pfam" id="PF16591">
    <property type="entry name" value="HBM"/>
    <property type="match status" value="1"/>
</dbReference>
<dbReference type="PANTHER" id="PTHR43531">
    <property type="entry name" value="PROTEIN ICFG"/>
    <property type="match status" value="1"/>
</dbReference>
<dbReference type="PROSITE" id="PS50885">
    <property type="entry name" value="HAMP"/>
    <property type="match status" value="1"/>
</dbReference>
<evidence type="ECO:0000313" key="8">
    <source>
        <dbReference type="EMBL" id="MBK3516888.1"/>
    </source>
</evidence>
<feature type="domain" description="Methyl-accepting transducer" evidence="5">
    <location>
        <begin position="380"/>
        <end position="595"/>
    </location>
</feature>
<accession>A0ABS1HGV2</accession>
<proteinExistence type="inferred from homology"/>
<keyword evidence="1" id="KW-0145">Chemotaxis</keyword>
<dbReference type="Gene3D" id="1.10.287.950">
    <property type="entry name" value="Methyl-accepting chemotaxis protein"/>
    <property type="match status" value="1"/>
</dbReference>
<dbReference type="RefSeq" id="WP_200464111.1">
    <property type="nucleotide sequence ID" value="NZ_JAENRR010000009.1"/>
</dbReference>
<keyword evidence="9" id="KW-1185">Reference proteome</keyword>
<dbReference type="InterPro" id="IPR004089">
    <property type="entry name" value="MCPsignal_dom"/>
</dbReference>
<dbReference type="PROSITE" id="PS51753">
    <property type="entry name" value="HBM"/>
    <property type="match status" value="1"/>
</dbReference>
<evidence type="ECO:0000313" key="9">
    <source>
        <dbReference type="Proteomes" id="UP000605676"/>
    </source>
</evidence>
<keyword evidence="4" id="KW-1133">Transmembrane helix</keyword>
<comment type="similarity">
    <text evidence="2">Belongs to the methyl-accepting chemotaxis (MCP) protein family.</text>
</comment>
<dbReference type="SUPFAM" id="SSF58104">
    <property type="entry name" value="Methyl-accepting chemotaxis protein (MCP) signaling domain"/>
    <property type="match status" value="1"/>
</dbReference>
<dbReference type="SMART" id="SM01358">
    <property type="entry name" value="HBM"/>
    <property type="match status" value="1"/>
</dbReference>
<organism evidence="8 9">
    <name type="scientific">Carboxylicivirga marina</name>
    <dbReference type="NCBI Taxonomy" id="2800988"/>
    <lineage>
        <taxon>Bacteria</taxon>
        <taxon>Pseudomonadati</taxon>
        <taxon>Bacteroidota</taxon>
        <taxon>Bacteroidia</taxon>
        <taxon>Marinilabiliales</taxon>
        <taxon>Marinilabiliaceae</taxon>
        <taxon>Carboxylicivirga</taxon>
    </lineage>
</organism>